<dbReference type="AlphaFoldDB" id="A0A9N8Z8D1"/>
<name>A0A9N8Z8D1_9GLOM</name>
<proteinExistence type="predicted"/>
<sequence length="183" mass="20776">MVKSCLNEGGGLALGPRSIKNKVEKIKNETDFYEKTPFLTIAKELLMLIKENKVEQIIFLSAYNKRDFANGDPRKKKTFSETFENVPNCDIVIDDNPNILTNVLKENKKITALAPYYSPTIKHHQNVLLVKTSLIEDLKDALKLLEDQKGKQLDNFGDPIILETGLCSLVDSYQSEEEENEDI</sequence>
<protein>
    <submittedName>
        <fullName evidence="1">452_t:CDS:1</fullName>
    </submittedName>
</protein>
<reference evidence="1" key="1">
    <citation type="submission" date="2021-06" db="EMBL/GenBank/DDBJ databases">
        <authorList>
            <person name="Kallberg Y."/>
            <person name="Tangrot J."/>
            <person name="Rosling A."/>
        </authorList>
    </citation>
    <scope>NUCLEOTIDE SEQUENCE</scope>
    <source>
        <strain evidence="1">FL130A</strain>
    </source>
</reference>
<organism evidence="1 2">
    <name type="scientific">Ambispora leptoticha</name>
    <dbReference type="NCBI Taxonomy" id="144679"/>
    <lineage>
        <taxon>Eukaryota</taxon>
        <taxon>Fungi</taxon>
        <taxon>Fungi incertae sedis</taxon>
        <taxon>Mucoromycota</taxon>
        <taxon>Glomeromycotina</taxon>
        <taxon>Glomeromycetes</taxon>
        <taxon>Archaeosporales</taxon>
        <taxon>Ambisporaceae</taxon>
        <taxon>Ambispora</taxon>
    </lineage>
</organism>
<evidence type="ECO:0000313" key="2">
    <source>
        <dbReference type="Proteomes" id="UP000789508"/>
    </source>
</evidence>
<keyword evidence="2" id="KW-1185">Reference proteome</keyword>
<dbReference type="EMBL" id="CAJVPS010000360">
    <property type="protein sequence ID" value="CAG8480382.1"/>
    <property type="molecule type" value="Genomic_DNA"/>
</dbReference>
<dbReference type="Proteomes" id="UP000789508">
    <property type="component" value="Unassembled WGS sequence"/>
</dbReference>
<comment type="caution">
    <text evidence="1">The sequence shown here is derived from an EMBL/GenBank/DDBJ whole genome shotgun (WGS) entry which is preliminary data.</text>
</comment>
<dbReference type="OrthoDB" id="2430472at2759"/>
<gene>
    <name evidence="1" type="ORF">ALEPTO_LOCUS2457</name>
</gene>
<accession>A0A9N8Z8D1</accession>
<evidence type="ECO:0000313" key="1">
    <source>
        <dbReference type="EMBL" id="CAG8480382.1"/>
    </source>
</evidence>